<keyword evidence="3" id="KW-1185">Reference proteome</keyword>
<gene>
    <name evidence="2" type="ORF">SAMN02745216_03906</name>
</gene>
<dbReference type="RefSeq" id="WP_073477944.1">
    <property type="nucleotide sequence ID" value="NZ_FQZU01000030.1"/>
</dbReference>
<keyword evidence="1" id="KW-0812">Transmembrane</keyword>
<keyword evidence="1" id="KW-0472">Membrane</keyword>
<organism evidence="2 3">
    <name type="scientific">Desulfatibacillum alkenivorans DSM 16219</name>
    <dbReference type="NCBI Taxonomy" id="1121393"/>
    <lineage>
        <taxon>Bacteria</taxon>
        <taxon>Pseudomonadati</taxon>
        <taxon>Thermodesulfobacteriota</taxon>
        <taxon>Desulfobacteria</taxon>
        <taxon>Desulfobacterales</taxon>
        <taxon>Desulfatibacillaceae</taxon>
        <taxon>Desulfatibacillum</taxon>
    </lineage>
</organism>
<dbReference type="AlphaFoldDB" id="A0A1M6UHA5"/>
<dbReference type="OrthoDB" id="6637885at2"/>
<accession>A0A1M6UHA5</accession>
<feature type="transmembrane region" description="Helical" evidence="1">
    <location>
        <begin position="82"/>
        <end position="101"/>
    </location>
</feature>
<keyword evidence="1" id="KW-1133">Transmembrane helix</keyword>
<dbReference type="EMBL" id="FQZU01000030">
    <property type="protein sequence ID" value="SHK68549.1"/>
    <property type="molecule type" value="Genomic_DNA"/>
</dbReference>
<evidence type="ECO:0000313" key="2">
    <source>
        <dbReference type="EMBL" id="SHK68549.1"/>
    </source>
</evidence>
<sequence>MQTFVWMLVIGCSIFVYWDATRNKIGKISDKKSLTNAPAGLWAFGTFMLWIMVFPLYLYKRKDLIAKAKEHPVEPSQAQRKAILSVLGVLLVLALISGFFGDSKAISIVKNGELQDCPGIAFGKVIDQEMDNVQWREDDDGNGITLVSVSGTMEGLNGDDFLFLTYRVINETGRFQLQQAMVNGQYVSVSKMEQHWLSRCQHLLPKDKRPETEVSTDEANAMALTDLESAYTAAAACFVDKYPVTVNMTELKNYGFVGSKGVTVEVLNGEAESLRLRAYHINGDTIYEVGEPGEVFSYPR</sequence>
<evidence type="ECO:0000313" key="3">
    <source>
        <dbReference type="Proteomes" id="UP000183994"/>
    </source>
</evidence>
<dbReference type="STRING" id="1121393.SAMN02745216_03906"/>
<evidence type="ECO:0000256" key="1">
    <source>
        <dbReference type="SAM" id="Phobius"/>
    </source>
</evidence>
<feature type="transmembrane region" description="Helical" evidence="1">
    <location>
        <begin position="39"/>
        <end position="59"/>
    </location>
</feature>
<dbReference type="Proteomes" id="UP000183994">
    <property type="component" value="Unassembled WGS sequence"/>
</dbReference>
<proteinExistence type="predicted"/>
<protein>
    <submittedName>
        <fullName evidence="2">Uncharacterized protein</fullName>
    </submittedName>
</protein>
<name>A0A1M6UHA5_9BACT</name>
<reference evidence="3" key="1">
    <citation type="submission" date="2016-11" db="EMBL/GenBank/DDBJ databases">
        <authorList>
            <person name="Varghese N."/>
            <person name="Submissions S."/>
        </authorList>
    </citation>
    <scope>NUCLEOTIDE SEQUENCE [LARGE SCALE GENOMIC DNA]</scope>
    <source>
        <strain evidence="3">DSM 16219</strain>
    </source>
</reference>